<feature type="region of interest" description="Disordered" evidence="7">
    <location>
        <begin position="257"/>
        <end position="315"/>
    </location>
</feature>
<evidence type="ECO:0000256" key="1">
    <source>
        <dbReference type="ARBA" id="ARBA00004496"/>
    </source>
</evidence>
<feature type="compositionally biased region" description="Acidic residues" evidence="7">
    <location>
        <begin position="119"/>
        <end position="136"/>
    </location>
</feature>
<dbReference type="OrthoDB" id="448399at2759"/>
<keyword evidence="4" id="KW-0378">Hydrolase</keyword>
<evidence type="ECO:0000313" key="9">
    <source>
        <dbReference type="EMBL" id="KAG0657285.1"/>
    </source>
</evidence>
<proteinExistence type="predicted"/>
<keyword evidence="3" id="KW-0540">Nuclease</keyword>
<dbReference type="GO" id="GO:0003676">
    <property type="term" value="F:nucleic acid binding"/>
    <property type="evidence" value="ECO:0007669"/>
    <property type="project" value="InterPro"/>
</dbReference>
<keyword evidence="6" id="KW-0943">RNA-mediated gene silencing</keyword>
<dbReference type="GO" id="GO:0005737">
    <property type="term" value="C:cytoplasm"/>
    <property type="evidence" value="ECO:0007669"/>
    <property type="project" value="UniProtKB-SubCell"/>
</dbReference>
<evidence type="ECO:0000256" key="3">
    <source>
        <dbReference type="ARBA" id="ARBA00022722"/>
    </source>
</evidence>
<accession>A0A9P7B3A6</accession>
<dbReference type="PANTHER" id="PTHR23044">
    <property type="entry name" value="3'-5' EXONUCLEASE ERI1-RELATED"/>
    <property type="match status" value="1"/>
</dbReference>
<dbReference type="SMART" id="SM00479">
    <property type="entry name" value="EXOIII"/>
    <property type="match status" value="1"/>
</dbReference>
<dbReference type="EMBL" id="PUHQ01000083">
    <property type="protein sequence ID" value="KAG0657285.1"/>
    <property type="molecule type" value="Genomic_DNA"/>
</dbReference>
<evidence type="ECO:0000313" key="10">
    <source>
        <dbReference type="Proteomes" id="UP000777482"/>
    </source>
</evidence>
<sequence>MPSTVTDLRAALAALSLDSRGNKDTLKKRLLRASKKSPSPPSQAGLVPETETTATTKRQGRPRRPHDQQFDSFLVFDVEATCERIDEPWGKFAFAYPNEIIEWPVVLLQWQRSTVGSQDDQDDDDDDHDEFEEEDQDSWHLVQVDEFHSFVKPTWANRLSSFCTELTGITQADLETAPTFSGLCDQFHRDFIQRHGLFTPDNRTVWVTDGPWDLRDFVAKTCYLSSTPRPAWLAGEIIDLRLLTSLFFATVKKEKKKARSPSPPSGAPVPTSTAASVGPTTMTENEQDDNVLPPPVPLVVDPTPAPPSGDVSSLAASATTTTDYLPSHLLTAPATLSLPSVLAALSLPAFQGRLHSGLADARNASRILIDLAARGMSLAPNRRVPESGRGRERRWPWMEPGRRAPENRVDLGTVQQRWEEYLRKEKVKEGQIAALAAAAGQ</sequence>
<evidence type="ECO:0000256" key="4">
    <source>
        <dbReference type="ARBA" id="ARBA00022801"/>
    </source>
</evidence>
<dbReference type="PANTHER" id="PTHR23044:SF61">
    <property type="entry name" value="3'-5' EXORIBONUCLEASE 1-RELATED"/>
    <property type="match status" value="1"/>
</dbReference>
<dbReference type="InterPro" id="IPR047201">
    <property type="entry name" value="ERI-1_3'hExo-like"/>
</dbReference>
<comment type="caution">
    <text evidence="9">The sequence shown here is derived from an EMBL/GenBank/DDBJ whole genome shotgun (WGS) entry which is preliminary data.</text>
</comment>
<evidence type="ECO:0000256" key="6">
    <source>
        <dbReference type="ARBA" id="ARBA00023158"/>
    </source>
</evidence>
<keyword evidence="10" id="KW-1185">Reference proteome</keyword>
<gene>
    <name evidence="9" type="ORF">C6P46_006569</name>
</gene>
<evidence type="ECO:0000259" key="8">
    <source>
        <dbReference type="PROSITE" id="PS50800"/>
    </source>
</evidence>
<dbReference type="Pfam" id="PF00929">
    <property type="entry name" value="RNase_T"/>
    <property type="match status" value="1"/>
</dbReference>
<name>A0A9P7B3A6_RHOMI</name>
<dbReference type="PROSITE" id="PS50800">
    <property type="entry name" value="SAP"/>
    <property type="match status" value="1"/>
</dbReference>
<dbReference type="AlphaFoldDB" id="A0A9P7B3A6"/>
<reference evidence="9 10" key="1">
    <citation type="submission" date="2020-11" db="EMBL/GenBank/DDBJ databases">
        <title>Kefir isolates.</title>
        <authorList>
            <person name="Marcisauskas S."/>
            <person name="Kim Y."/>
            <person name="Blasche S."/>
        </authorList>
    </citation>
    <scope>NUCLEOTIDE SEQUENCE [LARGE SCALE GENOMIC DNA]</scope>
    <source>
        <strain evidence="9 10">KR</strain>
    </source>
</reference>
<feature type="compositionally biased region" description="Pro residues" evidence="7">
    <location>
        <begin position="292"/>
        <end position="307"/>
    </location>
</feature>
<evidence type="ECO:0000256" key="5">
    <source>
        <dbReference type="ARBA" id="ARBA00022839"/>
    </source>
</evidence>
<comment type="subcellular location">
    <subcellularLocation>
        <location evidence="1">Cytoplasm</location>
    </subcellularLocation>
</comment>
<evidence type="ECO:0000256" key="2">
    <source>
        <dbReference type="ARBA" id="ARBA00022490"/>
    </source>
</evidence>
<dbReference type="InterPro" id="IPR003034">
    <property type="entry name" value="SAP_dom"/>
</dbReference>
<dbReference type="Gene3D" id="3.30.420.10">
    <property type="entry name" value="Ribonuclease H-like superfamily/Ribonuclease H"/>
    <property type="match status" value="1"/>
</dbReference>
<organism evidence="9 10">
    <name type="scientific">Rhodotorula mucilaginosa</name>
    <name type="common">Yeast</name>
    <name type="synonym">Rhodotorula rubra</name>
    <dbReference type="NCBI Taxonomy" id="5537"/>
    <lineage>
        <taxon>Eukaryota</taxon>
        <taxon>Fungi</taxon>
        <taxon>Dikarya</taxon>
        <taxon>Basidiomycota</taxon>
        <taxon>Pucciniomycotina</taxon>
        <taxon>Microbotryomycetes</taxon>
        <taxon>Sporidiobolales</taxon>
        <taxon>Sporidiobolaceae</taxon>
        <taxon>Rhodotorula</taxon>
    </lineage>
</organism>
<dbReference type="SUPFAM" id="SSF53098">
    <property type="entry name" value="Ribonuclease H-like"/>
    <property type="match status" value="1"/>
</dbReference>
<evidence type="ECO:0000256" key="7">
    <source>
        <dbReference type="SAM" id="MobiDB-lite"/>
    </source>
</evidence>
<feature type="region of interest" description="Disordered" evidence="7">
    <location>
        <begin position="30"/>
        <end position="66"/>
    </location>
</feature>
<feature type="region of interest" description="Disordered" evidence="7">
    <location>
        <begin position="114"/>
        <end position="136"/>
    </location>
</feature>
<dbReference type="Proteomes" id="UP000777482">
    <property type="component" value="Unassembled WGS sequence"/>
</dbReference>
<keyword evidence="5" id="KW-0269">Exonuclease</keyword>
<dbReference type="InterPro" id="IPR012337">
    <property type="entry name" value="RNaseH-like_sf"/>
</dbReference>
<keyword evidence="2" id="KW-0963">Cytoplasm</keyword>
<dbReference type="GO" id="GO:0031047">
    <property type="term" value="P:regulatory ncRNA-mediated gene silencing"/>
    <property type="evidence" value="ECO:0007669"/>
    <property type="project" value="UniProtKB-KW"/>
</dbReference>
<feature type="compositionally biased region" description="Polar residues" evidence="7">
    <location>
        <begin position="270"/>
        <end position="284"/>
    </location>
</feature>
<dbReference type="InterPro" id="IPR013520">
    <property type="entry name" value="Ribonucl_H"/>
</dbReference>
<dbReference type="GO" id="GO:0000175">
    <property type="term" value="F:3'-5'-RNA exonuclease activity"/>
    <property type="evidence" value="ECO:0007669"/>
    <property type="project" value="InterPro"/>
</dbReference>
<protein>
    <recommendedName>
        <fullName evidence="8">SAP domain-containing protein</fullName>
    </recommendedName>
</protein>
<dbReference type="InterPro" id="IPR036397">
    <property type="entry name" value="RNaseH_sf"/>
</dbReference>
<dbReference type="InterPro" id="IPR051274">
    <property type="entry name" value="3-5_Exoribonuclease"/>
</dbReference>
<feature type="domain" description="SAP" evidence="8">
    <location>
        <begin position="1"/>
        <end position="34"/>
    </location>
</feature>
<dbReference type="CDD" id="cd06133">
    <property type="entry name" value="ERI-1_3'hExo_like"/>
    <property type="match status" value="1"/>
</dbReference>